<dbReference type="EMBL" id="BJCL01000027">
    <property type="protein sequence ID" value="GCL66185.1"/>
    <property type="molecule type" value="Genomic_DNA"/>
</dbReference>
<evidence type="ECO:0000256" key="2">
    <source>
        <dbReference type="SAM" id="MobiDB-lite"/>
    </source>
</evidence>
<dbReference type="InterPro" id="IPR049730">
    <property type="entry name" value="SNF2/RAD54-like_C"/>
</dbReference>
<evidence type="ECO:0000313" key="5">
    <source>
        <dbReference type="EMBL" id="GCL66185.1"/>
    </source>
</evidence>
<protein>
    <submittedName>
        <fullName evidence="5">SWF/SNF family helicase</fullName>
    </submittedName>
</protein>
<dbReference type="Proteomes" id="UP000301751">
    <property type="component" value="Unassembled WGS sequence"/>
</dbReference>
<feature type="compositionally biased region" description="Basic and acidic residues" evidence="2">
    <location>
        <begin position="610"/>
        <end position="622"/>
    </location>
</feature>
<gene>
    <name evidence="5" type="ORF">AQPW35_52660</name>
</gene>
<accession>A0A480B2Q9</accession>
<feature type="compositionally biased region" description="Acidic residues" evidence="2">
    <location>
        <begin position="600"/>
        <end position="609"/>
    </location>
</feature>
<dbReference type="InterPro" id="IPR027417">
    <property type="entry name" value="P-loop_NTPase"/>
</dbReference>
<dbReference type="PANTHER" id="PTHR10799">
    <property type="entry name" value="SNF2/RAD54 HELICASE FAMILY"/>
    <property type="match status" value="1"/>
</dbReference>
<evidence type="ECO:0000313" key="6">
    <source>
        <dbReference type="Proteomes" id="UP000301751"/>
    </source>
</evidence>
<reference evidence="6" key="1">
    <citation type="submission" date="2019-03" db="EMBL/GenBank/DDBJ databases">
        <title>Aquabacterium pictum sp.nov., the first bacteriochlorophyll a-containing freshwater bacterium in the genus Aquabacterium of the class Betaproteobacteria.</title>
        <authorList>
            <person name="Hirose S."/>
            <person name="Tank M."/>
            <person name="Hara E."/>
            <person name="Tamaki H."/>
            <person name="Takaichi S."/>
            <person name="Haruta S."/>
            <person name="Hanada S."/>
        </authorList>
    </citation>
    <scope>NUCLEOTIDE SEQUENCE [LARGE SCALE GENOMIC DNA]</scope>
    <source>
        <strain evidence="6">W35</strain>
    </source>
</reference>
<organism evidence="5 6">
    <name type="scientific">Pseudaquabacterium pictum</name>
    <dbReference type="NCBI Taxonomy" id="2315236"/>
    <lineage>
        <taxon>Bacteria</taxon>
        <taxon>Pseudomonadati</taxon>
        <taxon>Pseudomonadota</taxon>
        <taxon>Betaproteobacteria</taxon>
        <taxon>Burkholderiales</taxon>
        <taxon>Sphaerotilaceae</taxon>
        <taxon>Pseudaquabacterium</taxon>
    </lineage>
</organism>
<keyword evidence="1" id="KW-0378">Hydrolase</keyword>
<dbReference type="GO" id="GO:0016787">
    <property type="term" value="F:hydrolase activity"/>
    <property type="evidence" value="ECO:0007669"/>
    <property type="project" value="UniProtKB-KW"/>
</dbReference>
<dbReference type="SMART" id="SM00487">
    <property type="entry name" value="DEXDc"/>
    <property type="match status" value="1"/>
</dbReference>
<dbReference type="GO" id="GO:0005524">
    <property type="term" value="F:ATP binding"/>
    <property type="evidence" value="ECO:0007669"/>
    <property type="project" value="InterPro"/>
</dbReference>
<comment type="caution">
    <text evidence="5">The sequence shown here is derived from an EMBL/GenBank/DDBJ whole genome shotgun (WGS) entry which is preliminary data.</text>
</comment>
<dbReference type="SMART" id="SM00490">
    <property type="entry name" value="HELICc"/>
    <property type="match status" value="1"/>
</dbReference>
<dbReference type="InterPro" id="IPR001650">
    <property type="entry name" value="Helicase_C-like"/>
</dbReference>
<dbReference type="Gene3D" id="3.40.50.10810">
    <property type="entry name" value="Tandem AAA-ATPase domain"/>
    <property type="match status" value="1"/>
</dbReference>
<name>A0A480B2Q9_9BURK</name>
<sequence length="1421" mass="152989">MPDLPDDATAGLPALSPDAQTVFDALCFLQAPLNITRLAEFLGDHSTARGTHFHGPELRKLLGELQAAGLAATLPQGPWFAPRERGWPRFLALLRDDRARSAWWASWRRLYRFDHSWHLELFAPEAMVGAIRVVVLAGGTPQAFERLCQLSRQASPEHPALLAAALLDPFDAGLWNALDVELRHRLLGTLLRHLGGDAEGVTRPLWDWLLAEATPDAGVLHDGHRLRLAERLLLAGQRDACLRVLRGLDLPEAQALRAAVDIAAGHQASGVRAFELAWKEAATLSGRRKQLFAEPTSWVYLLGLIAQPDPAAWTKARKFAAGEAGKRDADAYSFWGVWQEAIDQRLGDAPRNPRRLLLNGISTGRMHGLQQLSHWLLGAWLGHQPPQLAPFEAESRALSQGFEHAGLPWLAMLTRRSAALLLGQPPAPADAAQPFPVGAPTDRWREALNAIVALGPVGGGVAAPGPDALADRLIWTVLTDAHGRVRRIEPLEQKAGARGLGKPKPASLAALAKRTDLPAHDAAVLRAVKKLPYGGRLTLDKAQAVQALVRHPQVAWADAPLQLVEVTEGLPQLEVLTRGDHLQFKVLDPIRPDDVAPADAPDDDEDDDDTWTRSRRSGEAGKPEVLLLRDGPEQARLVRVTPAQLRVAELVSQGWQVPVAARAELESALRVLGTHFQLASDAEAGHEVPASAVLRAELTPQGDGLALRLVAAPFGDFGPRQAPGLGRERVTTVHQGITLSTKRDLATERAHLRALVNAVDWLDDGAHAWTLDDPEQALAVVEALAGLGETIVSEWPKGKPMRVRSVAAPQLTLQVKSQGDWLQLDGSLALDGGEVLRLKQLLELVAQGKRRYVALGDGDFLALGDTLRQQLADLRAISTPQGEQQRVAALAALAWSAQAGAPALDGDTAWQRRCEAWAAAQAQTYPVPAGLAAELRDYQASGWLWLMRLAASGFGAVLADDMGLGKTLQTLALLLARSAGGPALVVAPTSVCGNWLAEAARFAPGLQVEMYGDTALVAEPDDDSDNPPADGDAPADSARQAARRKQVQALGPGQVLVCSYGLLQLDGDILTGRPWHTAVLDEAQAIKNAGTRRARAAQALAADFKLALTGTPVENRLGELWAIMAFANPGLLGSAEQFNTRFAGPIERDGDAAASRRLRRLVAPFLLRRTKAEVLADLPPRTEIVHEVVPGTKERALLEALRQQAEASVAQALEGGAPGQAQMHILAALTKLRRAACDPRLVAPELGLVGAKVQEFERLAQELVAGRHKALVFSQFTDFLALLRDRLDAAGLRYQYLDGSTPAAQRTQRVAAFQGGEGDFFLISLKAGGFGLNLTMADYVIIADPWWNPAAEDQASGRAHRIGQQRPVTVYRLVTQGSIEDRIVQLHHHKRALADGVLAGADGDTAGTLMDAAQMLALLRD</sequence>
<dbReference type="PROSITE" id="PS51192">
    <property type="entry name" value="HELICASE_ATP_BIND_1"/>
    <property type="match status" value="1"/>
</dbReference>
<keyword evidence="5" id="KW-0347">Helicase</keyword>
<dbReference type="SUPFAM" id="SSF52540">
    <property type="entry name" value="P-loop containing nucleoside triphosphate hydrolases"/>
    <property type="match status" value="2"/>
</dbReference>
<feature type="domain" description="Helicase C-terminal" evidence="4">
    <location>
        <begin position="1258"/>
        <end position="1413"/>
    </location>
</feature>
<keyword evidence="5" id="KW-0067">ATP-binding</keyword>
<keyword evidence="6" id="KW-1185">Reference proteome</keyword>
<feature type="compositionally biased region" description="Low complexity" evidence="2">
    <location>
        <begin position="1026"/>
        <end position="1039"/>
    </location>
</feature>
<dbReference type="Pfam" id="PF00176">
    <property type="entry name" value="SNF2-rel_dom"/>
    <property type="match status" value="1"/>
</dbReference>
<feature type="region of interest" description="Disordered" evidence="2">
    <location>
        <begin position="1017"/>
        <end position="1039"/>
    </location>
</feature>
<evidence type="ECO:0000259" key="3">
    <source>
        <dbReference type="PROSITE" id="PS51192"/>
    </source>
</evidence>
<dbReference type="CDD" id="cd18793">
    <property type="entry name" value="SF2_C_SNF"/>
    <property type="match status" value="1"/>
</dbReference>
<dbReference type="OrthoDB" id="9814088at2"/>
<dbReference type="PROSITE" id="PS51194">
    <property type="entry name" value="HELICASE_CTER"/>
    <property type="match status" value="1"/>
</dbReference>
<dbReference type="RefSeq" id="WP_137735886.1">
    <property type="nucleotide sequence ID" value="NZ_BJCL01000027.1"/>
</dbReference>
<dbReference type="Gene3D" id="3.40.50.300">
    <property type="entry name" value="P-loop containing nucleotide triphosphate hydrolases"/>
    <property type="match status" value="1"/>
</dbReference>
<dbReference type="Pfam" id="PF00271">
    <property type="entry name" value="Helicase_C"/>
    <property type="match status" value="1"/>
</dbReference>
<dbReference type="GO" id="GO:0004386">
    <property type="term" value="F:helicase activity"/>
    <property type="evidence" value="ECO:0007669"/>
    <property type="project" value="UniProtKB-KW"/>
</dbReference>
<dbReference type="InterPro" id="IPR014001">
    <property type="entry name" value="Helicase_ATP-bd"/>
</dbReference>
<evidence type="ECO:0000256" key="1">
    <source>
        <dbReference type="ARBA" id="ARBA00022801"/>
    </source>
</evidence>
<evidence type="ECO:0000259" key="4">
    <source>
        <dbReference type="PROSITE" id="PS51194"/>
    </source>
</evidence>
<proteinExistence type="predicted"/>
<dbReference type="InterPro" id="IPR000330">
    <property type="entry name" value="SNF2_N"/>
</dbReference>
<feature type="domain" description="Helicase ATP-binding" evidence="3">
    <location>
        <begin position="947"/>
        <end position="1130"/>
    </location>
</feature>
<dbReference type="InterPro" id="IPR038718">
    <property type="entry name" value="SNF2-like_sf"/>
</dbReference>
<keyword evidence="5" id="KW-0547">Nucleotide-binding</keyword>
<feature type="region of interest" description="Disordered" evidence="2">
    <location>
        <begin position="588"/>
        <end position="623"/>
    </location>
</feature>